<reference evidence="4" key="1">
    <citation type="journal article" date="2013" name="Genetics">
        <title>The draft genome and transcriptome of Panagrellus redivivus are shaped by the harsh demands of a free-living lifestyle.</title>
        <authorList>
            <person name="Srinivasan J."/>
            <person name="Dillman A.R."/>
            <person name="Macchietto M.G."/>
            <person name="Heikkinen L."/>
            <person name="Lakso M."/>
            <person name="Fracchia K.M."/>
            <person name="Antoshechkin I."/>
            <person name="Mortazavi A."/>
            <person name="Wong G."/>
            <person name="Sternberg P.W."/>
        </authorList>
    </citation>
    <scope>NUCLEOTIDE SEQUENCE [LARGE SCALE GENOMIC DNA]</scope>
    <source>
        <strain evidence="4">MT8872</strain>
    </source>
</reference>
<proteinExistence type="predicted"/>
<feature type="transmembrane region" description="Helical" evidence="1">
    <location>
        <begin position="162"/>
        <end position="184"/>
    </location>
</feature>
<keyword evidence="1" id="KW-0472">Membrane</keyword>
<organism evidence="4 5">
    <name type="scientific">Panagrellus redivivus</name>
    <name type="common">Microworm</name>
    <dbReference type="NCBI Taxonomy" id="6233"/>
    <lineage>
        <taxon>Eukaryota</taxon>
        <taxon>Metazoa</taxon>
        <taxon>Ecdysozoa</taxon>
        <taxon>Nematoda</taxon>
        <taxon>Chromadorea</taxon>
        <taxon>Rhabditida</taxon>
        <taxon>Tylenchina</taxon>
        <taxon>Panagrolaimomorpha</taxon>
        <taxon>Panagrolaimoidea</taxon>
        <taxon>Panagrolaimidae</taxon>
        <taxon>Panagrellus</taxon>
    </lineage>
</organism>
<evidence type="ECO:0000313" key="5">
    <source>
        <dbReference type="WBParaSite" id="Pan_g4623.t1"/>
    </source>
</evidence>
<feature type="transmembrane region" description="Helical" evidence="1">
    <location>
        <begin position="300"/>
        <end position="319"/>
    </location>
</feature>
<accession>A0A7E4VZ49</accession>
<dbReference type="InterPro" id="IPR050879">
    <property type="entry name" value="Acyltransferase_3"/>
</dbReference>
<evidence type="ECO:0000313" key="4">
    <source>
        <dbReference type="Proteomes" id="UP000492821"/>
    </source>
</evidence>
<name>A0A7E4VZ49_PANRE</name>
<dbReference type="GO" id="GO:0016747">
    <property type="term" value="F:acyltransferase activity, transferring groups other than amino-acyl groups"/>
    <property type="evidence" value="ECO:0007669"/>
    <property type="project" value="InterPro"/>
</dbReference>
<dbReference type="Pfam" id="PF01757">
    <property type="entry name" value="Acyl_transf_3"/>
    <property type="match status" value="1"/>
</dbReference>
<feature type="transmembrane region" description="Helical" evidence="1">
    <location>
        <begin position="73"/>
        <end position="92"/>
    </location>
</feature>
<dbReference type="WBParaSite" id="Pan_g4623.t1">
    <property type="protein sequence ID" value="Pan_g4623.t1"/>
    <property type="gene ID" value="Pan_g4623"/>
</dbReference>
<feature type="transmembrane region" description="Helical" evidence="1">
    <location>
        <begin position="365"/>
        <end position="384"/>
    </location>
</feature>
<dbReference type="InterPro" id="IPR043968">
    <property type="entry name" value="SGNH"/>
</dbReference>
<dbReference type="AlphaFoldDB" id="A0A7E4VZ49"/>
<dbReference type="InterPro" id="IPR002656">
    <property type="entry name" value="Acyl_transf_3_dom"/>
</dbReference>
<feature type="transmembrane region" description="Helical" evidence="1">
    <location>
        <begin position="190"/>
        <end position="211"/>
    </location>
</feature>
<keyword evidence="4" id="KW-1185">Reference proteome</keyword>
<dbReference type="PANTHER" id="PTHR23028">
    <property type="entry name" value="ACETYLTRANSFERASE"/>
    <property type="match status" value="1"/>
</dbReference>
<dbReference type="PANTHER" id="PTHR23028:SF53">
    <property type="entry name" value="ACYL_TRANSF_3 DOMAIN-CONTAINING PROTEIN"/>
    <property type="match status" value="1"/>
</dbReference>
<feature type="transmembrane region" description="Helical" evidence="1">
    <location>
        <begin position="331"/>
        <end position="353"/>
    </location>
</feature>
<dbReference type="GO" id="GO:0016020">
    <property type="term" value="C:membrane"/>
    <property type="evidence" value="ECO:0007669"/>
    <property type="project" value="TreeGrafter"/>
</dbReference>
<feature type="transmembrane region" description="Helical" evidence="1">
    <location>
        <begin position="135"/>
        <end position="155"/>
    </location>
</feature>
<keyword evidence="1" id="KW-0812">Transmembrane</keyword>
<dbReference type="GO" id="GO:0000271">
    <property type="term" value="P:polysaccharide biosynthetic process"/>
    <property type="evidence" value="ECO:0007669"/>
    <property type="project" value="TreeGrafter"/>
</dbReference>
<protein>
    <submittedName>
        <fullName evidence="5">Acyltransferase</fullName>
    </submittedName>
</protein>
<evidence type="ECO:0000259" key="3">
    <source>
        <dbReference type="Pfam" id="PF19040"/>
    </source>
</evidence>
<reference evidence="5" key="2">
    <citation type="submission" date="2020-10" db="UniProtKB">
        <authorList>
            <consortium name="WormBaseParasite"/>
        </authorList>
    </citation>
    <scope>IDENTIFICATION</scope>
</reference>
<keyword evidence="1" id="KW-1133">Transmembrane helix</keyword>
<dbReference type="Proteomes" id="UP000492821">
    <property type="component" value="Unassembled WGS sequence"/>
</dbReference>
<feature type="transmembrane region" description="Helical" evidence="1">
    <location>
        <begin position="261"/>
        <end position="279"/>
    </location>
</feature>
<feature type="transmembrane region" description="Helical" evidence="1">
    <location>
        <begin position="232"/>
        <end position="255"/>
    </location>
</feature>
<feature type="domain" description="Acyltransferase 3" evidence="2">
    <location>
        <begin position="5"/>
        <end position="347"/>
    </location>
</feature>
<sequence>MKYRELQGLRGIAILAVVLYHLWPVLFLNGFMGVDMFFVLSGFLMIETTFNHESDGFKCANIVPFWYRRIRRIVPLAILNVFATWIIVLYKLSVTNLPDLKKDAICALSFSTNICNIYYSKNYFDMSSIDYFKHYWSLGVEIQFYLIVPGLFLILRHLSTKMTLFCVLPFLITASILFQTYLFANDHSQIAFFLLPSRLWQFCIGIGAFYVRRYKNEIVMDVNFVNSGFRRVLSSVQQWLITELIAILLVFSLFVPALCDVGWMMLVIVFLTACVIISLPMNTLDTGKSKSRTLTLSNPLLLVLGNASYAIYVFHWMIQHIVSVISLNFDLFESKLCCFYTVIAIGILVHFIIEKPLLSVTHTKSSFCIVVSTVYAALLLLIFITNDKNEIIPPSIEAFYNHQAPSILNTSTWASVASSLNSDSATKLALYTGRHHCHFYDKSDYVKSLNDAGLVGAELRGSGNLSILVTGNSHAECALPGIKAALGQNSYRELNMFGTTGLTPFPGFRHATRLQVLMDAVDHYAPDVIILMFKYQDDVLNVPLTYPLTDDPIVKGMQSTIDFLSNRTGKVFINGDHFQIADFNIWKFTQATSLHVRKDYSFYEKYRDQIFSDLHTRWQAVDCPKCVIINMWPAFCLNNRCSPLDSTQTVPLFWDDNHVNLFGSYLMAPLFKMYFQNDNSTSPHHDYANKQND</sequence>
<feature type="transmembrane region" description="Helical" evidence="1">
    <location>
        <begin position="12"/>
        <end position="30"/>
    </location>
</feature>
<evidence type="ECO:0000256" key="1">
    <source>
        <dbReference type="SAM" id="Phobius"/>
    </source>
</evidence>
<feature type="domain" description="SGNH" evidence="3">
    <location>
        <begin position="461"/>
        <end position="672"/>
    </location>
</feature>
<evidence type="ECO:0000259" key="2">
    <source>
        <dbReference type="Pfam" id="PF01757"/>
    </source>
</evidence>
<dbReference type="Pfam" id="PF19040">
    <property type="entry name" value="SGNH"/>
    <property type="match status" value="1"/>
</dbReference>